<keyword evidence="6" id="KW-0324">Glycolysis</keyword>
<dbReference type="Proteomes" id="UP000284375">
    <property type="component" value="Unassembled WGS sequence"/>
</dbReference>
<reference evidence="9 10" key="1">
    <citation type="submission" date="2015-09" db="EMBL/GenBank/DDBJ databases">
        <title>Host preference determinants of Valsa canker pathogens revealed by comparative genomics.</title>
        <authorList>
            <person name="Yin Z."/>
            <person name="Huang L."/>
        </authorList>
    </citation>
    <scope>NUCLEOTIDE SEQUENCE [LARGE SCALE GENOMIC DNA]</scope>
    <source>
        <strain evidence="9 10">YSFL</strain>
    </source>
</reference>
<dbReference type="InterPro" id="IPR022672">
    <property type="entry name" value="Hexokinase_N"/>
</dbReference>
<evidence type="ECO:0000259" key="8">
    <source>
        <dbReference type="Pfam" id="PF03727"/>
    </source>
</evidence>
<evidence type="ECO:0000259" key="7">
    <source>
        <dbReference type="Pfam" id="PF00349"/>
    </source>
</evidence>
<dbReference type="STRING" id="252740.A0A423V8H1"/>
<keyword evidence="4 6" id="KW-0418">Kinase</keyword>
<dbReference type="EC" id="2.7.1.-" evidence="6"/>
<dbReference type="GO" id="GO:0019158">
    <property type="term" value="F:mannokinase activity"/>
    <property type="evidence" value="ECO:0007669"/>
    <property type="project" value="TreeGrafter"/>
</dbReference>
<dbReference type="GO" id="GO:0005536">
    <property type="term" value="F:D-glucose binding"/>
    <property type="evidence" value="ECO:0007669"/>
    <property type="project" value="InterPro"/>
</dbReference>
<gene>
    <name evidence="9" type="ORF">VSDG_10043</name>
</gene>
<evidence type="ECO:0000256" key="6">
    <source>
        <dbReference type="RuleBase" id="RU362007"/>
    </source>
</evidence>
<evidence type="ECO:0000256" key="4">
    <source>
        <dbReference type="ARBA" id="ARBA00022777"/>
    </source>
</evidence>
<name>A0A423V8H1_CYTCH</name>
<evidence type="ECO:0000313" key="10">
    <source>
        <dbReference type="Proteomes" id="UP000284375"/>
    </source>
</evidence>
<evidence type="ECO:0000256" key="3">
    <source>
        <dbReference type="ARBA" id="ARBA00022741"/>
    </source>
</evidence>
<feature type="domain" description="Hexokinase C-terminal" evidence="8">
    <location>
        <begin position="268"/>
        <end position="550"/>
    </location>
</feature>
<dbReference type="FunFam" id="3.40.367.20:FF:000011">
    <property type="entry name" value="Phosphotransferase"/>
    <property type="match status" value="1"/>
</dbReference>
<keyword evidence="10" id="KW-1185">Reference proteome</keyword>
<dbReference type="GO" id="GO:0006013">
    <property type="term" value="P:mannose metabolic process"/>
    <property type="evidence" value="ECO:0007669"/>
    <property type="project" value="TreeGrafter"/>
</dbReference>
<dbReference type="GO" id="GO:0005739">
    <property type="term" value="C:mitochondrion"/>
    <property type="evidence" value="ECO:0007669"/>
    <property type="project" value="TreeGrafter"/>
</dbReference>
<dbReference type="InterPro" id="IPR043129">
    <property type="entry name" value="ATPase_NBD"/>
</dbReference>
<dbReference type="AlphaFoldDB" id="A0A423V8H1"/>
<dbReference type="UniPathway" id="UPA00109">
    <property type="reaction ID" value="UER00180"/>
</dbReference>
<dbReference type="Gene3D" id="3.30.420.40">
    <property type="match status" value="1"/>
</dbReference>
<evidence type="ECO:0000256" key="5">
    <source>
        <dbReference type="ARBA" id="ARBA00022840"/>
    </source>
</evidence>
<proteinExistence type="inferred from homology"/>
<keyword evidence="2 6" id="KW-0808">Transferase</keyword>
<dbReference type="InterPro" id="IPR022673">
    <property type="entry name" value="Hexokinase_C"/>
</dbReference>
<dbReference type="PANTHER" id="PTHR19443">
    <property type="entry name" value="HEXOKINASE"/>
    <property type="match status" value="1"/>
</dbReference>
<dbReference type="Pfam" id="PF00349">
    <property type="entry name" value="Hexokinase_1"/>
    <property type="match status" value="1"/>
</dbReference>
<dbReference type="GO" id="GO:0001678">
    <property type="term" value="P:intracellular glucose homeostasis"/>
    <property type="evidence" value="ECO:0007669"/>
    <property type="project" value="InterPro"/>
</dbReference>
<evidence type="ECO:0000256" key="1">
    <source>
        <dbReference type="ARBA" id="ARBA00009225"/>
    </source>
</evidence>
<protein>
    <recommendedName>
        <fullName evidence="6">Phosphotransferase</fullName>
        <ecNumber evidence="6">2.7.1.-</ecNumber>
    </recommendedName>
</protein>
<comment type="caution">
    <text evidence="9">The sequence shown here is derived from an EMBL/GenBank/DDBJ whole genome shotgun (WGS) entry which is preliminary data.</text>
</comment>
<dbReference type="OrthoDB" id="419537at2759"/>
<dbReference type="GO" id="GO:0005524">
    <property type="term" value="F:ATP binding"/>
    <property type="evidence" value="ECO:0007669"/>
    <property type="project" value="UniProtKB-UniRule"/>
</dbReference>
<dbReference type="PANTHER" id="PTHR19443:SF24">
    <property type="entry name" value="PHOSPHOTRANSFERASE"/>
    <property type="match status" value="1"/>
</dbReference>
<dbReference type="PROSITE" id="PS51748">
    <property type="entry name" value="HEXOKINASE_2"/>
    <property type="match status" value="1"/>
</dbReference>
<dbReference type="GO" id="GO:0006006">
    <property type="term" value="P:glucose metabolic process"/>
    <property type="evidence" value="ECO:0007669"/>
    <property type="project" value="TreeGrafter"/>
</dbReference>
<accession>A0A423V8H1</accession>
<organism evidence="9 10">
    <name type="scientific">Cytospora chrysosperma</name>
    <name type="common">Cytospora canker fungus</name>
    <name type="synonym">Sphaeria chrysosperma</name>
    <dbReference type="NCBI Taxonomy" id="252740"/>
    <lineage>
        <taxon>Eukaryota</taxon>
        <taxon>Fungi</taxon>
        <taxon>Dikarya</taxon>
        <taxon>Ascomycota</taxon>
        <taxon>Pezizomycotina</taxon>
        <taxon>Sordariomycetes</taxon>
        <taxon>Sordariomycetidae</taxon>
        <taxon>Diaporthales</taxon>
        <taxon>Cytosporaceae</taxon>
        <taxon>Cytospora</taxon>
    </lineage>
</organism>
<dbReference type="GO" id="GO:0006096">
    <property type="term" value="P:glycolytic process"/>
    <property type="evidence" value="ECO:0007669"/>
    <property type="project" value="UniProtKB-UniPathway"/>
</dbReference>
<dbReference type="Pfam" id="PF03727">
    <property type="entry name" value="Hexokinase_2"/>
    <property type="match status" value="1"/>
</dbReference>
<dbReference type="EMBL" id="LJZO01000093">
    <property type="protein sequence ID" value="ROV87105.1"/>
    <property type="molecule type" value="Genomic_DNA"/>
</dbReference>
<dbReference type="GO" id="GO:0008865">
    <property type="term" value="F:fructokinase activity"/>
    <property type="evidence" value="ECO:0007669"/>
    <property type="project" value="TreeGrafter"/>
</dbReference>
<comment type="similarity">
    <text evidence="1 6">Belongs to the hexokinase family.</text>
</comment>
<dbReference type="GO" id="GO:0005829">
    <property type="term" value="C:cytosol"/>
    <property type="evidence" value="ECO:0007669"/>
    <property type="project" value="TreeGrafter"/>
</dbReference>
<dbReference type="SUPFAM" id="SSF53067">
    <property type="entry name" value="Actin-like ATPase domain"/>
    <property type="match status" value="2"/>
</dbReference>
<evidence type="ECO:0000313" key="9">
    <source>
        <dbReference type="EMBL" id="ROV87105.1"/>
    </source>
</evidence>
<evidence type="ECO:0000256" key="2">
    <source>
        <dbReference type="ARBA" id="ARBA00022679"/>
    </source>
</evidence>
<sequence>MTTLREVFVAALKSLLRGKSFIQALFAFWVHPGMLKGASPGPISHSPEDSKTRRSIEDFLREAEELFLQPIRGDGLRDFSLKLKAQFKDALLSDPTCMLPSYNHQLPSRSEHGRYLALDVGGSTLRVAMVELSGQEAQGSESRIVRQDSFRIDRAIKSLEGRAFFDWMAQRITDTVSKDLDLETSPESPLLMGLAWSFPIEQTSHKGGRLQGMGKGFLAANGLLGQDLGDIIKAACQTKGLHVELAAIVNDSAAALLSEAYLNSSTRFGLILGTGVNIAVHLPVPTIGRDKFGSRPPAWFDRASHVIVNTELGMFGRGILPRTRWDRALNAAHPKPDFQPLEHLVSGFYLGEMCRLALVEAIDTTGLLGGVVPPSLLLPYSLDTETISLIEADTSSTQELSLTTFISRHPSPVEPTTADINFIRTLASYISRRSSAIVAASIFALWQFKNEAEADYLASSSSSPSSPPSPSQPFLTAAQGELDLQGHVVAFNGSVIEQYPRYLQNCQGYLDDLVSSSSSSTVEGEGKPATISLVGAKESSLLGAAVALACLEEGKAN</sequence>
<feature type="domain" description="Hexokinase N-terminal" evidence="7">
    <location>
        <begin position="75"/>
        <end position="261"/>
    </location>
</feature>
<keyword evidence="5 6" id="KW-0067">ATP-binding</keyword>
<dbReference type="Gene3D" id="3.40.367.20">
    <property type="match status" value="1"/>
</dbReference>
<dbReference type="GO" id="GO:0004340">
    <property type="term" value="F:glucokinase activity"/>
    <property type="evidence" value="ECO:0007669"/>
    <property type="project" value="TreeGrafter"/>
</dbReference>
<dbReference type="InterPro" id="IPR001312">
    <property type="entry name" value="Hexokinase"/>
</dbReference>
<keyword evidence="3 6" id="KW-0547">Nucleotide-binding</keyword>
<dbReference type="PRINTS" id="PR00475">
    <property type="entry name" value="HEXOKINASE"/>
</dbReference>